<feature type="region of interest" description="Disordered" evidence="2">
    <location>
        <begin position="1"/>
        <end position="38"/>
    </location>
</feature>
<evidence type="ECO:0000256" key="1">
    <source>
        <dbReference type="SAM" id="Coils"/>
    </source>
</evidence>
<proteinExistence type="predicted"/>
<dbReference type="EMBL" id="KZ772818">
    <property type="protein sequence ID" value="PTQ29075.1"/>
    <property type="molecule type" value="Genomic_DNA"/>
</dbReference>
<evidence type="ECO:0000313" key="3">
    <source>
        <dbReference type="EMBL" id="PTQ29075.1"/>
    </source>
</evidence>
<evidence type="ECO:0000313" key="4">
    <source>
        <dbReference type="Proteomes" id="UP000244005"/>
    </source>
</evidence>
<protein>
    <submittedName>
        <fullName evidence="3">Uncharacterized protein</fullName>
    </submittedName>
</protein>
<dbReference type="AlphaFoldDB" id="A0A2R6W5E9"/>
<sequence length="348" mass="40274">MSKVGRAFPANKTGGQGQRSAPVRGGDNAEGSDLNQWGMRRKRMRAMASMEVTNADLDGERSAWDEDEDDNSELSNVRRDVPGKRRKALFEGRVERMFQPTKKLKHDGIEDLPEQEMMEQITDAVYNLRENTQIEKHQKNHKRTEIMSFSRDVVESVSNANRILANTLELMEETVLQKSDRVNQKYEAARCLISQRSGTMTGEEDEECLGKDCQDDDREAAKKKYYENVATADLSHEIMNLKKDMKLMNLYLHVNAIKLDQREVEVKSIIEGIEILLCSLYSLQEKLLEDQIFDEIRQLLQLKLVALDKLVENIRDLNEDLKLQQEKVDNEMEMLDLKEDEIKTSRFQ</sequence>
<reference evidence="4" key="1">
    <citation type="journal article" date="2017" name="Cell">
        <title>Insights into land plant evolution garnered from the Marchantia polymorpha genome.</title>
        <authorList>
            <person name="Bowman J.L."/>
            <person name="Kohchi T."/>
            <person name="Yamato K.T."/>
            <person name="Jenkins J."/>
            <person name="Shu S."/>
            <person name="Ishizaki K."/>
            <person name="Yamaoka S."/>
            <person name="Nishihama R."/>
            <person name="Nakamura Y."/>
            <person name="Berger F."/>
            <person name="Adam C."/>
            <person name="Aki S.S."/>
            <person name="Althoff F."/>
            <person name="Araki T."/>
            <person name="Arteaga-Vazquez M.A."/>
            <person name="Balasubrmanian S."/>
            <person name="Barry K."/>
            <person name="Bauer D."/>
            <person name="Boehm C.R."/>
            <person name="Briginshaw L."/>
            <person name="Caballero-Perez J."/>
            <person name="Catarino B."/>
            <person name="Chen F."/>
            <person name="Chiyoda S."/>
            <person name="Chovatia M."/>
            <person name="Davies K.M."/>
            <person name="Delmans M."/>
            <person name="Demura T."/>
            <person name="Dierschke T."/>
            <person name="Dolan L."/>
            <person name="Dorantes-Acosta A.E."/>
            <person name="Eklund D.M."/>
            <person name="Florent S.N."/>
            <person name="Flores-Sandoval E."/>
            <person name="Fujiyama A."/>
            <person name="Fukuzawa H."/>
            <person name="Galik B."/>
            <person name="Grimanelli D."/>
            <person name="Grimwood J."/>
            <person name="Grossniklaus U."/>
            <person name="Hamada T."/>
            <person name="Haseloff J."/>
            <person name="Hetherington A.J."/>
            <person name="Higo A."/>
            <person name="Hirakawa Y."/>
            <person name="Hundley H.N."/>
            <person name="Ikeda Y."/>
            <person name="Inoue K."/>
            <person name="Inoue S.I."/>
            <person name="Ishida S."/>
            <person name="Jia Q."/>
            <person name="Kakita M."/>
            <person name="Kanazawa T."/>
            <person name="Kawai Y."/>
            <person name="Kawashima T."/>
            <person name="Kennedy M."/>
            <person name="Kinose K."/>
            <person name="Kinoshita T."/>
            <person name="Kohara Y."/>
            <person name="Koide E."/>
            <person name="Komatsu K."/>
            <person name="Kopischke S."/>
            <person name="Kubo M."/>
            <person name="Kyozuka J."/>
            <person name="Lagercrantz U."/>
            <person name="Lin S.S."/>
            <person name="Lindquist E."/>
            <person name="Lipzen A.M."/>
            <person name="Lu C.W."/>
            <person name="De Luna E."/>
            <person name="Martienssen R.A."/>
            <person name="Minamino N."/>
            <person name="Mizutani M."/>
            <person name="Mizutani M."/>
            <person name="Mochizuki N."/>
            <person name="Monte I."/>
            <person name="Mosher R."/>
            <person name="Nagasaki H."/>
            <person name="Nakagami H."/>
            <person name="Naramoto S."/>
            <person name="Nishitani K."/>
            <person name="Ohtani M."/>
            <person name="Okamoto T."/>
            <person name="Okumura M."/>
            <person name="Phillips J."/>
            <person name="Pollak B."/>
            <person name="Reinders A."/>
            <person name="Rovekamp M."/>
            <person name="Sano R."/>
            <person name="Sawa S."/>
            <person name="Schmid M.W."/>
            <person name="Shirakawa M."/>
            <person name="Solano R."/>
            <person name="Spunde A."/>
            <person name="Suetsugu N."/>
            <person name="Sugano S."/>
            <person name="Sugiyama A."/>
            <person name="Sun R."/>
            <person name="Suzuki Y."/>
            <person name="Takenaka M."/>
            <person name="Takezawa D."/>
            <person name="Tomogane H."/>
            <person name="Tsuzuki M."/>
            <person name="Ueda T."/>
            <person name="Umeda M."/>
            <person name="Ward J.M."/>
            <person name="Watanabe Y."/>
            <person name="Yazaki K."/>
            <person name="Yokoyama R."/>
            <person name="Yoshitake Y."/>
            <person name="Yotsui I."/>
            <person name="Zachgo S."/>
            <person name="Schmutz J."/>
        </authorList>
    </citation>
    <scope>NUCLEOTIDE SEQUENCE [LARGE SCALE GENOMIC DNA]</scope>
    <source>
        <strain evidence="4">Tak-1</strain>
    </source>
</reference>
<organism evidence="3 4">
    <name type="scientific">Marchantia polymorpha</name>
    <name type="common">Common liverwort</name>
    <name type="synonym">Marchantia aquatica</name>
    <dbReference type="NCBI Taxonomy" id="3197"/>
    <lineage>
        <taxon>Eukaryota</taxon>
        <taxon>Viridiplantae</taxon>
        <taxon>Streptophyta</taxon>
        <taxon>Embryophyta</taxon>
        <taxon>Marchantiophyta</taxon>
        <taxon>Marchantiopsida</taxon>
        <taxon>Marchantiidae</taxon>
        <taxon>Marchantiales</taxon>
        <taxon>Marchantiaceae</taxon>
        <taxon>Marchantia</taxon>
    </lineage>
</organism>
<keyword evidence="1" id="KW-0175">Coiled coil</keyword>
<evidence type="ECO:0000256" key="2">
    <source>
        <dbReference type="SAM" id="MobiDB-lite"/>
    </source>
</evidence>
<feature type="coiled-coil region" evidence="1">
    <location>
        <begin position="304"/>
        <end position="341"/>
    </location>
</feature>
<gene>
    <name evidence="3" type="ORF">MARPO_0148s0025</name>
</gene>
<accession>A0A2R6W5E9</accession>
<keyword evidence="4" id="KW-1185">Reference proteome</keyword>
<name>A0A2R6W5E9_MARPO</name>
<dbReference type="Proteomes" id="UP000244005">
    <property type="component" value="Unassembled WGS sequence"/>
</dbReference>
<feature type="region of interest" description="Disordered" evidence="2">
    <location>
        <begin position="52"/>
        <end position="79"/>
    </location>
</feature>